<comment type="caution">
    <text evidence="1">The sequence shown here is derived from an EMBL/GenBank/DDBJ whole genome shotgun (WGS) entry which is preliminary data.</text>
</comment>
<evidence type="ECO:0000313" key="1">
    <source>
        <dbReference type="EMBL" id="KAG5455119.1"/>
    </source>
</evidence>
<reference evidence="1 2" key="2">
    <citation type="journal article" date="2021" name="Genomics">
        <title>High-quality reference genome for Clonorchis sinensis.</title>
        <authorList>
            <person name="Young N.D."/>
            <person name="Stroehlein A.J."/>
            <person name="Kinkar L."/>
            <person name="Wang T."/>
            <person name="Sohn W.M."/>
            <person name="Chang B.C.H."/>
            <person name="Kaur P."/>
            <person name="Weisz D."/>
            <person name="Dudchenko O."/>
            <person name="Aiden E.L."/>
            <person name="Korhonen P.K."/>
            <person name="Gasser R.B."/>
        </authorList>
    </citation>
    <scope>NUCLEOTIDE SEQUENCE [LARGE SCALE GENOMIC DNA]</scope>
    <source>
        <strain evidence="1">Cs-k2</strain>
    </source>
</reference>
<proteinExistence type="predicted"/>
<evidence type="ECO:0000313" key="2">
    <source>
        <dbReference type="Proteomes" id="UP000286415"/>
    </source>
</evidence>
<gene>
    <name evidence="1" type="ORF">CSKR_204113</name>
</gene>
<name>A0A8T1N1P5_CLOSI</name>
<dbReference type="AlphaFoldDB" id="A0A8T1N1P5"/>
<keyword evidence="2" id="KW-1185">Reference proteome</keyword>
<sequence length="147" mass="16549">MVDDKLTFSESVLNFGGPAVATSLFLQPTSLRLIHTWSPEHGTRLFRKRSYHVAKPCPARDLDRKQVSSRLVRVGTILCIIHISNLSTYRSTKRNHHTYTHTQGAGIQQVHGQLRNTRSNYTAENTGPHPNFHPGTLTSYPKNIGSF</sequence>
<organism evidence="1 2">
    <name type="scientific">Clonorchis sinensis</name>
    <name type="common">Chinese liver fluke</name>
    <dbReference type="NCBI Taxonomy" id="79923"/>
    <lineage>
        <taxon>Eukaryota</taxon>
        <taxon>Metazoa</taxon>
        <taxon>Spiralia</taxon>
        <taxon>Lophotrochozoa</taxon>
        <taxon>Platyhelminthes</taxon>
        <taxon>Trematoda</taxon>
        <taxon>Digenea</taxon>
        <taxon>Opisthorchiida</taxon>
        <taxon>Opisthorchiata</taxon>
        <taxon>Opisthorchiidae</taxon>
        <taxon>Clonorchis</taxon>
    </lineage>
</organism>
<protein>
    <submittedName>
        <fullName evidence="1">Uncharacterized protein</fullName>
    </submittedName>
</protein>
<reference evidence="1 2" key="1">
    <citation type="journal article" date="2018" name="Biotechnol. Adv.">
        <title>Improved genomic resources and new bioinformatic workflow for the carcinogenic parasite Clonorchis sinensis: Biotechnological implications.</title>
        <authorList>
            <person name="Wang D."/>
            <person name="Korhonen P.K."/>
            <person name="Gasser R.B."/>
            <person name="Young N.D."/>
        </authorList>
    </citation>
    <scope>NUCLEOTIDE SEQUENCE [LARGE SCALE GENOMIC DNA]</scope>
    <source>
        <strain evidence="1">Cs-k2</strain>
    </source>
</reference>
<dbReference type="EMBL" id="NIRI02000005">
    <property type="protein sequence ID" value="KAG5455119.1"/>
    <property type="molecule type" value="Genomic_DNA"/>
</dbReference>
<dbReference type="Proteomes" id="UP000286415">
    <property type="component" value="Unassembled WGS sequence"/>
</dbReference>
<accession>A0A8T1N1P5</accession>